<dbReference type="Pfam" id="PF00005">
    <property type="entry name" value="ABC_tran"/>
    <property type="match status" value="1"/>
</dbReference>
<keyword evidence="5 8" id="KW-1133">Transmembrane helix</keyword>
<dbReference type="AlphaFoldDB" id="C9SFU3"/>
<evidence type="ECO:0000256" key="2">
    <source>
        <dbReference type="ARBA" id="ARBA00022692"/>
    </source>
</evidence>
<dbReference type="InterPro" id="IPR036640">
    <property type="entry name" value="ABC1_TM_sf"/>
</dbReference>
<dbReference type="Gene3D" id="3.40.50.300">
    <property type="entry name" value="P-loop containing nucleotide triphosphate hydrolases"/>
    <property type="match status" value="1"/>
</dbReference>
<sequence length="467" mass="50492">MHHFKNTPQKRGPGERWHWGFVGGMYSEGRPAGFRREGLLAIRSLFRRRKAINKITDQRVSLTQEVLSSVRFVKYFGWETAFLDRLKEIRKREIYSIQILLAIRNAINAVSMSLPIFASMLAFITYSLTNNNMNPAEFLGKSSMHGHPSSVFKNFCSRKNKRRMFVRKPDGKHALEMHAADFTWERTPTQDADKGADATKGANDTKTMSETEKSGQRPPSAGDSSGGSTLIEEEREPFKLQGMDFQIHRNELVAVIGTVGSGKSSLLAALVGDMRKTSAGGAGKGGLVVGAMLLNSGTGGQSEAAGRRPIPPPEKDAQSRRPRGWLRQRRIQCPRGPVECCMKGTWRVGRDSGGGVGGNLQDGLDGGKGHDGIPIVGASSDLNIAPCCRRPCPASARLSRRWLLVASRIHPPEMVTSASAEGDGVADSAAVDAAAAVVSASAVVSGCSPADEGWFVLALLLLLLPPF</sequence>
<dbReference type="InterPro" id="IPR003439">
    <property type="entry name" value="ABC_transporter-like_ATP-bd"/>
</dbReference>
<feature type="region of interest" description="Disordered" evidence="7">
    <location>
        <begin position="185"/>
        <end position="230"/>
    </location>
</feature>
<feature type="domain" description="ABC transmembrane type-1" evidence="9">
    <location>
        <begin position="38"/>
        <end position="139"/>
    </location>
</feature>
<evidence type="ECO:0000256" key="3">
    <source>
        <dbReference type="ARBA" id="ARBA00022741"/>
    </source>
</evidence>
<dbReference type="InterPro" id="IPR050173">
    <property type="entry name" value="ABC_transporter_C-like"/>
</dbReference>
<dbReference type="RefSeq" id="XP_003006194.1">
    <property type="nucleotide sequence ID" value="XM_003006148.1"/>
</dbReference>
<dbReference type="KEGG" id="val:VDBG_04147"/>
<dbReference type="PROSITE" id="PS50929">
    <property type="entry name" value="ABC_TM1F"/>
    <property type="match status" value="1"/>
</dbReference>
<keyword evidence="1" id="KW-0813">Transport</keyword>
<evidence type="ECO:0000256" key="1">
    <source>
        <dbReference type="ARBA" id="ARBA00022448"/>
    </source>
</evidence>
<reference evidence="11" key="1">
    <citation type="journal article" date="2011" name="PLoS Pathog.">
        <title>Comparative genomics yields insights into niche adaptation of plant vascular wilt pathogens.</title>
        <authorList>
            <person name="Klosterman S.J."/>
            <person name="Subbarao K.V."/>
            <person name="Kang S."/>
            <person name="Veronese P."/>
            <person name="Gold S.E."/>
            <person name="Thomma B.P.H.J."/>
            <person name="Chen Z."/>
            <person name="Henrissat B."/>
            <person name="Lee Y.-H."/>
            <person name="Park J."/>
            <person name="Garcia-Pedrajas M.D."/>
            <person name="Barbara D.J."/>
            <person name="Anchieta A."/>
            <person name="de Jonge R."/>
            <person name="Santhanam P."/>
            <person name="Maruthachalam K."/>
            <person name="Atallah Z."/>
            <person name="Amyotte S.G."/>
            <person name="Paz Z."/>
            <person name="Inderbitzin P."/>
            <person name="Hayes R.J."/>
            <person name="Heiman D.I."/>
            <person name="Young S."/>
            <person name="Zeng Q."/>
            <person name="Engels R."/>
            <person name="Galagan J."/>
            <person name="Cuomo C.A."/>
            <person name="Dobinson K.F."/>
            <person name="Ma L.-J."/>
        </authorList>
    </citation>
    <scope>NUCLEOTIDE SEQUENCE [LARGE SCALE GENOMIC DNA]</scope>
    <source>
        <strain evidence="11">VaMs.102 / ATCC MYA-4576 / FGSC 10136</strain>
    </source>
</reference>
<dbReference type="PANTHER" id="PTHR24223">
    <property type="entry name" value="ATP-BINDING CASSETTE SUB-FAMILY C"/>
    <property type="match status" value="1"/>
</dbReference>
<evidence type="ECO:0000256" key="4">
    <source>
        <dbReference type="ARBA" id="ARBA00022840"/>
    </source>
</evidence>
<evidence type="ECO:0000256" key="8">
    <source>
        <dbReference type="SAM" id="Phobius"/>
    </source>
</evidence>
<evidence type="ECO:0000256" key="5">
    <source>
        <dbReference type="ARBA" id="ARBA00022989"/>
    </source>
</evidence>
<dbReference type="GO" id="GO:0140359">
    <property type="term" value="F:ABC-type transporter activity"/>
    <property type="evidence" value="ECO:0007669"/>
    <property type="project" value="InterPro"/>
</dbReference>
<dbReference type="GeneID" id="9534837"/>
<keyword evidence="6 8" id="KW-0472">Membrane</keyword>
<dbReference type="GO" id="GO:0016887">
    <property type="term" value="F:ATP hydrolysis activity"/>
    <property type="evidence" value="ECO:0007669"/>
    <property type="project" value="InterPro"/>
</dbReference>
<dbReference type="SUPFAM" id="SSF90123">
    <property type="entry name" value="ABC transporter transmembrane region"/>
    <property type="match status" value="1"/>
</dbReference>
<evidence type="ECO:0000259" key="9">
    <source>
        <dbReference type="PROSITE" id="PS50929"/>
    </source>
</evidence>
<keyword evidence="3" id="KW-0547">Nucleotide-binding</keyword>
<dbReference type="GO" id="GO:0005524">
    <property type="term" value="F:ATP binding"/>
    <property type="evidence" value="ECO:0007669"/>
    <property type="project" value="UniProtKB-KW"/>
</dbReference>
<keyword evidence="2 8" id="KW-0812">Transmembrane</keyword>
<dbReference type="HOGENOM" id="CLU_585532_0_0_1"/>
<dbReference type="Gene3D" id="1.20.1560.10">
    <property type="entry name" value="ABC transporter type 1, transmembrane domain"/>
    <property type="match status" value="1"/>
</dbReference>
<gene>
    <name evidence="10" type="ORF">VDBG_04147</name>
</gene>
<dbReference type="SUPFAM" id="SSF52540">
    <property type="entry name" value="P-loop containing nucleoside triphosphate hydrolases"/>
    <property type="match status" value="1"/>
</dbReference>
<evidence type="ECO:0000313" key="10">
    <source>
        <dbReference type="EMBL" id="EEY18038.1"/>
    </source>
</evidence>
<dbReference type="eggNOG" id="KOG0054">
    <property type="taxonomic scope" value="Eukaryota"/>
</dbReference>
<organism evidence="11">
    <name type="scientific">Verticillium alfalfae (strain VaMs.102 / ATCC MYA-4576 / FGSC 10136)</name>
    <name type="common">Verticillium wilt of alfalfa</name>
    <name type="synonym">Verticillium albo-atrum</name>
    <dbReference type="NCBI Taxonomy" id="526221"/>
    <lineage>
        <taxon>Eukaryota</taxon>
        <taxon>Fungi</taxon>
        <taxon>Dikarya</taxon>
        <taxon>Ascomycota</taxon>
        <taxon>Pezizomycotina</taxon>
        <taxon>Sordariomycetes</taxon>
        <taxon>Hypocreomycetidae</taxon>
        <taxon>Glomerellales</taxon>
        <taxon>Plectosphaerellaceae</taxon>
        <taxon>Verticillium</taxon>
    </lineage>
</organism>
<accession>C9SFU3</accession>
<dbReference type="PANTHER" id="PTHR24223:SF464">
    <property type="entry name" value="ABC-TYPE TRANSPORTER CICA"/>
    <property type="match status" value="1"/>
</dbReference>
<name>C9SFU3_VERA1</name>
<keyword evidence="11" id="KW-1185">Reference proteome</keyword>
<evidence type="ECO:0000313" key="11">
    <source>
        <dbReference type="Proteomes" id="UP000008698"/>
    </source>
</evidence>
<dbReference type="InterPro" id="IPR027417">
    <property type="entry name" value="P-loop_NTPase"/>
</dbReference>
<feature type="region of interest" description="Disordered" evidence="7">
    <location>
        <begin position="298"/>
        <end position="323"/>
    </location>
</feature>
<feature type="transmembrane region" description="Helical" evidence="8">
    <location>
        <begin position="106"/>
        <end position="128"/>
    </location>
</feature>
<keyword evidence="4" id="KW-0067">ATP-binding</keyword>
<protein>
    <recommendedName>
        <fullName evidence="9">ABC transmembrane type-1 domain-containing protein</fullName>
    </recommendedName>
</protein>
<dbReference type="EMBL" id="DS985217">
    <property type="protein sequence ID" value="EEY18038.1"/>
    <property type="molecule type" value="Genomic_DNA"/>
</dbReference>
<dbReference type="InterPro" id="IPR011527">
    <property type="entry name" value="ABC1_TM_dom"/>
</dbReference>
<dbReference type="Proteomes" id="UP000008698">
    <property type="component" value="Unassembled WGS sequence"/>
</dbReference>
<dbReference type="GO" id="GO:0016020">
    <property type="term" value="C:membrane"/>
    <property type="evidence" value="ECO:0007669"/>
    <property type="project" value="InterPro"/>
</dbReference>
<proteinExistence type="predicted"/>
<evidence type="ECO:0000256" key="6">
    <source>
        <dbReference type="ARBA" id="ARBA00023136"/>
    </source>
</evidence>
<dbReference type="Pfam" id="PF00664">
    <property type="entry name" value="ABC_membrane"/>
    <property type="match status" value="1"/>
</dbReference>
<dbReference type="OrthoDB" id="6500128at2759"/>
<evidence type="ECO:0000256" key="7">
    <source>
        <dbReference type="SAM" id="MobiDB-lite"/>
    </source>
</evidence>